<keyword evidence="2" id="KW-1185">Reference proteome</keyword>
<accession>A0ABX4W8M5</accession>
<reference evidence="1 2" key="1">
    <citation type="submission" date="2018-01" db="EMBL/GenBank/DDBJ databases">
        <title>Draft genome sequences of six Vibrio diazotrophicus strains isolated from deep-sea sediments of the Baltic Sea.</title>
        <authorList>
            <person name="Castillo D."/>
            <person name="Vandieken V."/>
            <person name="Chiang O."/>
            <person name="Middelboe M."/>
        </authorList>
    </citation>
    <scope>NUCLEOTIDE SEQUENCE [LARGE SCALE GENOMIC DNA]</scope>
    <source>
        <strain evidence="1 2">65.10M</strain>
    </source>
</reference>
<proteinExistence type="predicted"/>
<evidence type="ECO:0000313" key="1">
    <source>
        <dbReference type="EMBL" id="PNH99862.1"/>
    </source>
</evidence>
<dbReference type="EMBL" id="POSM01000022">
    <property type="protein sequence ID" value="PNH99862.1"/>
    <property type="molecule type" value="Genomic_DNA"/>
</dbReference>
<organism evidence="1 2">
    <name type="scientific">Vibrio diazotrophicus</name>
    <dbReference type="NCBI Taxonomy" id="685"/>
    <lineage>
        <taxon>Bacteria</taxon>
        <taxon>Pseudomonadati</taxon>
        <taxon>Pseudomonadota</taxon>
        <taxon>Gammaproteobacteria</taxon>
        <taxon>Vibrionales</taxon>
        <taxon>Vibrionaceae</taxon>
        <taxon>Vibrio</taxon>
    </lineage>
</organism>
<gene>
    <name evidence="1" type="ORF">C1O25_14660</name>
</gene>
<sequence length="226" mass="26021">MEELNFDDVILNKYGSRLVFDGSKGLLTLIEGVTEMATSGRYCHILLCENTNEYYVEMNNFRLNATKDSIVKLRKHVTASAEDEFSNDFYCSSFNGFWLEEDPRDEYTWFPATGSDVLISSFEESNVYNQDTEEVVLTNCWGEIRYPRITTKVINSQNRFYIGEIFNMTEISKQQYEKLKSSNRASSLTTEHTLTFGDIESFSLCEPPTKGNLVVLQPSRENAEDF</sequence>
<dbReference type="RefSeq" id="WP_102968955.1">
    <property type="nucleotide sequence ID" value="NZ_POSM01000022.1"/>
</dbReference>
<dbReference type="Proteomes" id="UP000236547">
    <property type="component" value="Unassembled WGS sequence"/>
</dbReference>
<evidence type="ECO:0000313" key="2">
    <source>
        <dbReference type="Proteomes" id="UP000236547"/>
    </source>
</evidence>
<comment type="caution">
    <text evidence="1">The sequence shown here is derived from an EMBL/GenBank/DDBJ whole genome shotgun (WGS) entry which is preliminary data.</text>
</comment>
<name>A0ABX4W8M5_VIBDI</name>
<protein>
    <submittedName>
        <fullName evidence="1">Uncharacterized protein</fullName>
    </submittedName>
</protein>